<reference evidence="4" key="1">
    <citation type="journal article" date="2019" name="Int. J. Syst. Evol. Microbiol.">
        <title>The Global Catalogue of Microorganisms (GCM) 10K type strain sequencing project: providing services to taxonomists for standard genome sequencing and annotation.</title>
        <authorList>
            <consortium name="The Broad Institute Genomics Platform"/>
            <consortium name="The Broad Institute Genome Sequencing Center for Infectious Disease"/>
            <person name="Wu L."/>
            <person name="Ma J."/>
        </authorList>
    </citation>
    <scope>NUCLEOTIDE SEQUENCE [LARGE SCALE GENOMIC DNA]</scope>
    <source>
        <strain evidence="4">YJ-61-S</strain>
    </source>
</reference>
<protein>
    <submittedName>
        <fullName evidence="3">Universal stress protein</fullName>
    </submittedName>
</protein>
<gene>
    <name evidence="3" type="ORF">ACFO3O_04415</name>
</gene>
<dbReference type="RefSeq" id="WP_379977329.1">
    <property type="nucleotide sequence ID" value="NZ_JBHSFV010000002.1"/>
</dbReference>
<dbReference type="InterPro" id="IPR006016">
    <property type="entry name" value="UspA"/>
</dbReference>
<keyword evidence="4" id="KW-1185">Reference proteome</keyword>
<dbReference type="PRINTS" id="PR01438">
    <property type="entry name" value="UNVRSLSTRESS"/>
</dbReference>
<evidence type="ECO:0000313" key="4">
    <source>
        <dbReference type="Proteomes" id="UP001596043"/>
    </source>
</evidence>
<feature type="domain" description="UspA" evidence="2">
    <location>
        <begin position="3"/>
        <end position="147"/>
    </location>
</feature>
<dbReference type="Gene3D" id="3.40.50.620">
    <property type="entry name" value="HUPs"/>
    <property type="match status" value="2"/>
</dbReference>
<organism evidence="3 4">
    <name type="scientific">Dokdonia ponticola</name>
    <dbReference type="NCBI Taxonomy" id="2041041"/>
    <lineage>
        <taxon>Bacteria</taxon>
        <taxon>Pseudomonadati</taxon>
        <taxon>Bacteroidota</taxon>
        <taxon>Flavobacteriia</taxon>
        <taxon>Flavobacteriales</taxon>
        <taxon>Flavobacteriaceae</taxon>
        <taxon>Dokdonia</taxon>
    </lineage>
</organism>
<dbReference type="InterPro" id="IPR006015">
    <property type="entry name" value="Universal_stress_UspA"/>
</dbReference>
<evidence type="ECO:0000259" key="2">
    <source>
        <dbReference type="Pfam" id="PF00582"/>
    </source>
</evidence>
<comment type="caution">
    <text evidence="3">The sequence shown here is derived from an EMBL/GenBank/DDBJ whole genome shotgun (WGS) entry which is preliminary data.</text>
</comment>
<evidence type="ECO:0000256" key="1">
    <source>
        <dbReference type="ARBA" id="ARBA00008791"/>
    </source>
</evidence>
<dbReference type="PANTHER" id="PTHR46268">
    <property type="entry name" value="STRESS RESPONSE PROTEIN NHAX"/>
    <property type="match status" value="1"/>
</dbReference>
<dbReference type="SUPFAM" id="SSF52402">
    <property type="entry name" value="Adenine nucleotide alpha hydrolases-like"/>
    <property type="match status" value="2"/>
</dbReference>
<dbReference type="Proteomes" id="UP001596043">
    <property type="component" value="Unassembled WGS sequence"/>
</dbReference>
<dbReference type="EMBL" id="JBHSFV010000002">
    <property type="protein sequence ID" value="MFC4633136.1"/>
    <property type="molecule type" value="Genomic_DNA"/>
</dbReference>
<evidence type="ECO:0000313" key="3">
    <source>
        <dbReference type="EMBL" id="MFC4633136.1"/>
    </source>
</evidence>
<comment type="similarity">
    <text evidence="1">Belongs to the universal stress protein A family.</text>
</comment>
<dbReference type="CDD" id="cd00293">
    <property type="entry name" value="USP-like"/>
    <property type="match status" value="1"/>
</dbReference>
<accession>A0ABV9HV09</accession>
<dbReference type="InterPro" id="IPR014729">
    <property type="entry name" value="Rossmann-like_a/b/a_fold"/>
</dbReference>
<dbReference type="PANTHER" id="PTHR46268:SF6">
    <property type="entry name" value="UNIVERSAL STRESS PROTEIN UP12"/>
    <property type="match status" value="1"/>
</dbReference>
<proteinExistence type="inferred from homology"/>
<sequence length="282" mass="32601">MKYVAVPTDFSDNAYNALLYATRLFPKQEYTIILIHSYESEFSMSTSRIDIGRNEDLYLDIEKRVTKSFEELIHKITRDTEGLKIHFETIMTGFPLFKSVNKLQREKTVSLIVMGTKGASGMRQLFMGSQTIKLIKKIRKLPILVVPENANFTPPKVIALATDFKTPIFTHAINTLKEIIKPNNATVKITHIYNQKSPEHVFEANYKKTKDSLSDVDYTTHWLENTSKKEKVLEEFVKKMDVDLLVLTYHKYSLIKKLFKENIVENIGFHSTVPVLIFTDQD</sequence>
<dbReference type="Pfam" id="PF00582">
    <property type="entry name" value="Usp"/>
    <property type="match status" value="1"/>
</dbReference>
<name>A0ABV9HV09_9FLAO</name>